<evidence type="ECO:0000256" key="1">
    <source>
        <dbReference type="SAM" id="Phobius"/>
    </source>
</evidence>
<accession>A0A9W9ZKA5</accession>
<evidence type="ECO:0000313" key="3">
    <source>
        <dbReference type="Proteomes" id="UP001163046"/>
    </source>
</evidence>
<keyword evidence="2" id="KW-0675">Receptor</keyword>
<feature type="transmembrane region" description="Helical" evidence="1">
    <location>
        <begin position="34"/>
        <end position="57"/>
    </location>
</feature>
<protein>
    <submittedName>
        <fullName evidence="2">Tumor necrosis factor receptor super member 27</fullName>
    </submittedName>
</protein>
<keyword evidence="1" id="KW-0812">Transmembrane</keyword>
<dbReference type="OrthoDB" id="5986591at2759"/>
<keyword evidence="3" id="KW-1185">Reference proteome</keyword>
<dbReference type="AlphaFoldDB" id="A0A9W9ZKA5"/>
<gene>
    <name evidence="2" type="primary">EDA2R</name>
    <name evidence="2" type="ORF">OS493_029261</name>
</gene>
<comment type="caution">
    <text evidence="2">The sequence shown here is derived from an EMBL/GenBank/DDBJ whole genome shotgun (WGS) entry which is preliminary data.</text>
</comment>
<evidence type="ECO:0000313" key="2">
    <source>
        <dbReference type="EMBL" id="KAJ7383296.1"/>
    </source>
</evidence>
<dbReference type="Proteomes" id="UP001163046">
    <property type="component" value="Unassembled WGS sequence"/>
</dbReference>
<keyword evidence="1" id="KW-0472">Membrane</keyword>
<proteinExistence type="predicted"/>
<sequence length="175" mass="19567">MERHHKAQSVLPSISGFNRRVAGVKCCTWLPAKIFSFIQLAFLAFFIICFVYMWCLWKLPQVHDAYPDDFSPCPASSYKILDDQNITTGCTPCPECLSGQQPIPPCGSTMQSEVAIECRACPSETYKEDDGIGTCKPCQTCGLRETITQCTSQKKYTVWGLPSGVLSRRLYNGFL</sequence>
<reference evidence="2" key="1">
    <citation type="submission" date="2023-01" db="EMBL/GenBank/DDBJ databases">
        <title>Genome assembly of the deep-sea coral Lophelia pertusa.</title>
        <authorList>
            <person name="Herrera S."/>
            <person name="Cordes E."/>
        </authorList>
    </citation>
    <scope>NUCLEOTIDE SEQUENCE</scope>
    <source>
        <strain evidence="2">USNM1676648</strain>
        <tissue evidence="2">Polyp</tissue>
    </source>
</reference>
<dbReference type="Gene3D" id="2.10.50.10">
    <property type="entry name" value="Tumor Necrosis Factor Receptor, subunit A, domain 2"/>
    <property type="match status" value="1"/>
</dbReference>
<organism evidence="2 3">
    <name type="scientific">Desmophyllum pertusum</name>
    <dbReference type="NCBI Taxonomy" id="174260"/>
    <lineage>
        <taxon>Eukaryota</taxon>
        <taxon>Metazoa</taxon>
        <taxon>Cnidaria</taxon>
        <taxon>Anthozoa</taxon>
        <taxon>Hexacorallia</taxon>
        <taxon>Scleractinia</taxon>
        <taxon>Caryophylliina</taxon>
        <taxon>Caryophylliidae</taxon>
        <taxon>Desmophyllum</taxon>
    </lineage>
</organism>
<keyword evidence="1" id="KW-1133">Transmembrane helix</keyword>
<dbReference type="EMBL" id="MU825902">
    <property type="protein sequence ID" value="KAJ7383296.1"/>
    <property type="molecule type" value="Genomic_DNA"/>
</dbReference>
<name>A0A9W9ZKA5_9CNID</name>